<accession>A0A517NFH9</accession>
<keyword evidence="4" id="KW-0645">Protease</keyword>
<feature type="compositionally biased region" description="Basic and acidic residues" evidence="1">
    <location>
        <begin position="801"/>
        <end position="817"/>
    </location>
</feature>
<dbReference type="InterPro" id="IPR027268">
    <property type="entry name" value="Peptidase_M4/M1_CTD_sf"/>
</dbReference>
<feature type="domain" description="Peptidase M1 membrane alanine aminopeptidase" evidence="3">
    <location>
        <begin position="383"/>
        <end position="581"/>
    </location>
</feature>
<keyword evidence="4" id="KW-0378">Hydrolase</keyword>
<feature type="signal peptide" evidence="2">
    <location>
        <begin position="1"/>
        <end position="21"/>
    </location>
</feature>
<feature type="region of interest" description="Disordered" evidence="1">
    <location>
        <begin position="603"/>
        <end position="629"/>
    </location>
</feature>
<dbReference type="InterPro" id="IPR014782">
    <property type="entry name" value="Peptidase_M1_dom"/>
</dbReference>
<feature type="chain" id="PRO_5022130920" evidence="2">
    <location>
        <begin position="22"/>
        <end position="817"/>
    </location>
</feature>
<evidence type="ECO:0000313" key="4">
    <source>
        <dbReference type="EMBL" id="QDT05892.1"/>
    </source>
</evidence>
<organism evidence="4 5">
    <name type="scientific">Rubripirellula lacrimiformis</name>
    <dbReference type="NCBI Taxonomy" id="1930273"/>
    <lineage>
        <taxon>Bacteria</taxon>
        <taxon>Pseudomonadati</taxon>
        <taxon>Planctomycetota</taxon>
        <taxon>Planctomycetia</taxon>
        <taxon>Pirellulales</taxon>
        <taxon>Pirellulaceae</taxon>
        <taxon>Rubripirellula</taxon>
    </lineage>
</organism>
<dbReference type="GO" id="GO:0008270">
    <property type="term" value="F:zinc ion binding"/>
    <property type="evidence" value="ECO:0007669"/>
    <property type="project" value="InterPro"/>
</dbReference>
<evidence type="ECO:0000256" key="2">
    <source>
        <dbReference type="SAM" id="SignalP"/>
    </source>
</evidence>
<dbReference type="PANTHER" id="PTHR11533">
    <property type="entry name" value="PROTEASE M1 ZINC METALLOPROTEASE"/>
    <property type="match status" value="1"/>
</dbReference>
<feature type="compositionally biased region" description="Basic and acidic residues" evidence="1">
    <location>
        <begin position="608"/>
        <end position="629"/>
    </location>
</feature>
<dbReference type="PANTHER" id="PTHR11533:SF174">
    <property type="entry name" value="PUROMYCIN-SENSITIVE AMINOPEPTIDASE-RELATED"/>
    <property type="match status" value="1"/>
</dbReference>
<dbReference type="SUPFAM" id="SSF55486">
    <property type="entry name" value="Metalloproteases ('zincins'), catalytic domain"/>
    <property type="match status" value="1"/>
</dbReference>
<evidence type="ECO:0000259" key="3">
    <source>
        <dbReference type="Pfam" id="PF01433"/>
    </source>
</evidence>
<dbReference type="Gene3D" id="1.10.390.10">
    <property type="entry name" value="Neutral Protease Domain 2"/>
    <property type="match status" value="1"/>
</dbReference>
<protein>
    <submittedName>
        <fullName evidence="4">Aminopeptidase N</fullName>
        <ecNumber evidence="4">3.4.11.2</ecNumber>
    </submittedName>
</protein>
<keyword evidence="2" id="KW-0732">Signal</keyword>
<dbReference type="AlphaFoldDB" id="A0A517NFH9"/>
<feature type="region of interest" description="Disordered" evidence="1">
    <location>
        <begin position="769"/>
        <end position="817"/>
    </location>
</feature>
<evidence type="ECO:0000313" key="5">
    <source>
        <dbReference type="Proteomes" id="UP000318538"/>
    </source>
</evidence>
<sequence precursor="true">MFRTRLALAAFVTFLSWGASLGVSTGSAQPLSNRKHSDSTDRFYQIDQWLPTPGSFRTASGAPGPLYWQQRADYDIDVTLDDAEQKISGISKITYHNQSPHSLSYVWVQLDQNRFHPDSDGNHSSPAPSLAPKITFDAMTSILAQMNFDGGFKIDAVTSLDPKTGKTGDAMNHTIVKTMMRIDLDRPLAPNQKLHFAIQYHYNIVDAKVIRARGGYEHFDSDDNYIYEIAQWYPRVVAYTDYTGWQHKQFLGRGEFTLELGNYDVSITVPAEMVVAATGTLKNAKEVMKAEWSERLAEARSSAKPMFVITPEEAKANESQRTGKTKTWQFHAENVRDFAFAASRKFIWDALGVDIDGKKVMAMSYYPNEAEPLWSQYSTEAIAHTLEVYGRYSFAYPYPVAISVNGPVYGMEYPMICFNGPRPEDDKTYTKATKYGLISVIIHEVGHNFYPMIVNSDERQWTWMDEGLNTFLQYLTEQEWEEDYPSRRGIPEKIVPYMRGGNQRPIMSGSEEILQFGNNAYGKPATALNILRETILGRELFDFAFREYARRWKFKRPTPSDFFRTMEDASGTDLDWFWRGWFYSTDHVDIAIDKLELFQIDNGDPDTDAERKRKERDEQEPTVSKTRDQKLRKRIEWQAGLKDFYNSPDYDELAVDDDARKSFQKFVDGLDAKERAMLRRTTNFYVASFRNVGGLVMPIIVRLHYSDNTSELVRIPVDIWRHDGNKVRKMFVTDKEITRMELDPMRELADTETSNNFWPPRIVPSRFKLYKDDKKKNPMQKAGLAEKSEKDEPSEDDADAGSDKSKDAKAKTKADAA</sequence>
<proteinExistence type="predicted"/>
<dbReference type="GO" id="GO:0005737">
    <property type="term" value="C:cytoplasm"/>
    <property type="evidence" value="ECO:0007669"/>
    <property type="project" value="TreeGrafter"/>
</dbReference>
<gene>
    <name evidence="4" type="primary">pepN</name>
    <name evidence="4" type="ORF">K227x_42970</name>
</gene>
<dbReference type="RefSeq" id="WP_218933392.1">
    <property type="nucleotide sequence ID" value="NZ_CP036525.1"/>
</dbReference>
<dbReference type="GO" id="GO:0005615">
    <property type="term" value="C:extracellular space"/>
    <property type="evidence" value="ECO:0007669"/>
    <property type="project" value="TreeGrafter"/>
</dbReference>
<dbReference type="EC" id="3.4.11.2" evidence="4"/>
<evidence type="ECO:0000256" key="1">
    <source>
        <dbReference type="SAM" id="MobiDB-lite"/>
    </source>
</evidence>
<dbReference type="InterPro" id="IPR050344">
    <property type="entry name" value="Peptidase_M1_aminopeptidases"/>
</dbReference>
<dbReference type="Proteomes" id="UP000318538">
    <property type="component" value="Chromosome"/>
</dbReference>
<dbReference type="GO" id="GO:0043171">
    <property type="term" value="P:peptide catabolic process"/>
    <property type="evidence" value="ECO:0007669"/>
    <property type="project" value="TreeGrafter"/>
</dbReference>
<dbReference type="GO" id="GO:0016285">
    <property type="term" value="F:alanyl aminopeptidase activity"/>
    <property type="evidence" value="ECO:0007669"/>
    <property type="project" value="UniProtKB-EC"/>
</dbReference>
<dbReference type="GO" id="GO:0016020">
    <property type="term" value="C:membrane"/>
    <property type="evidence" value="ECO:0007669"/>
    <property type="project" value="TreeGrafter"/>
</dbReference>
<dbReference type="CDD" id="cd09604">
    <property type="entry name" value="M1_APN_like"/>
    <property type="match status" value="1"/>
</dbReference>
<name>A0A517NFH9_9BACT</name>
<dbReference type="KEGG" id="rlc:K227x_42970"/>
<reference evidence="4 5" key="1">
    <citation type="submission" date="2019-02" db="EMBL/GenBank/DDBJ databases">
        <title>Deep-cultivation of Planctomycetes and their phenomic and genomic characterization uncovers novel biology.</title>
        <authorList>
            <person name="Wiegand S."/>
            <person name="Jogler M."/>
            <person name="Boedeker C."/>
            <person name="Pinto D."/>
            <person name="Vollmers J."/>
            <person name="Rivas-Marin E."/>
            <person name="Kohn T."/>
            <person name="Peeters S.H."/>
            <person name="Heuer A."/>
            <person name="Rast P."/>
            <person name="Oberbeckmann S."/>
            <person name="Bunk B."/>
            <person name="Jeske O."/>
            <person name="Meyerdierks A."/>
            <person name="Storesund J.E."/>
            <person name="Kallscheuer N."/>
            <person name="Luecker S."/>
            <person name="Lage O.M."/>
            <person name="Pohl T."/>
            <person name="Merkel B.J."/>
            <person name="Hornburger P."/>
            <person name="Mueller R.-W."/>
            <person name="Bruemmer F."/>
            <person name="Labrenz M."/>
            <person name="Spormann A.M."/>
            <person name="Op den Camp H."/>
            <person name="Overmann J."/>
            <person name="Amann R."/>
            <person name="Jetten M.S.M."/>
            <person name="Mascher T."/>
            <person name="Medema M.H."/>
            <person name="Devos D.P."/>
            <person name="Kaster A.-K."/>
            <person name="Ovreas L."/>
            <person name="Rohde M."/>
            <person name="Galperin M.Y."/>
            <person name="Jogler C."/>
        </authorList>
    </citation>
    <scope>NUCLEOTIDE SEQUENCE [LARGE SCALE GENOMIC DNA]</scope>
    <source>
        <strain evidence="4 5">K22_7</strain>
    </source>
</reference>
<dbReference type="EMBL" id="CP036525">
    <property type="protein sequence ID" value="QDT05892.1"/>
    <property type="molecule type" value="Genomic_DNA"/>
</dbReference>
<keyword evidence="4" id="KW-0031">Aminopeptidase</keyword>
<keyword evidence="5" id="KW-1185">Reference proteome</keyword>
<dbReference type="GO" id="GO:0070006">
    <property type="term" value="F:metalloaminopeptidase activity"/>
    <property type="evidence" value="ECO:0007669"/>
    <property type="project" value="TreeGrafter"/>
</dbReference>
<dbReference type="Pfam" id="PF01433">
    <property type="entry name" value="Peptidase_M1"/>
    <property type="match status" value="1"/>
</dbReference>
<dbReference type="GO" id="GO:0042277">
    <property type="term" value="F:peptide binding"/>
    <property type="evidence" value="ECO:0007669"/>
    <property type="project" value="TreeGrafter"/>
</dbReference>